<evidence type="ECO:0000256" key="8">
    <source>
        <dbReference type="ARBA" id="ARBA00022679"/>
    </source>
</evidence>
<feature type="compositionally biased region" description="Polar residues" evidence="13">
    <location>
        <begin position="43"/>
        <end position="52"/>
    </location>
</feature>
<dbReference type="EMBL" id="LASV01000134">
    <property type="protein sequence ID" value="KKA22610.1"/>
    <property type="molecule type" value="Genomic_DNA"/>
</dbReference>
<dbReference type="GO" id="GO:0004379">
    <property type="term" value="F:glycylpeptide N-tetradecanoyltransferase activity"/>
    <property type="evidence" value="ECO:0007669"/>
    <property type="project" value="UniProtKB-EC"/>
</dbReference>
<evidence type="ECO:0000256" key="12">
    <source>
        <dbReference type="RuleBase" id="RU004178"/>
    </source>
</evidence>
<evidence type="ECO:0000256" key="11">
    <source>
        <dbReference type="RuleBase" id="RU000586"/>
    </source>
</evidence>
<keyword evidence="7" id="KW-0963">Cytoplasm</keyword>
<evidence type="ECO:0000256" key="3">
    <source>
        <dbReference type="ARBA" id="ARBA00009469"/>
    </source>
</evidence>
<keyword evidence="9 11" id="KW-0012">Acyltransferase</keyword>
<dbReference type="STRING" id="1408163.A0A0F4YWX6"/>
<feature type="domain" description="Glycylpeptide N-tetradecanoyltransferase N-terminal" evidence="14">
    <location>
        <begin position="162"/>
        <end position="316"/>
    </location>
</feature>
<evidence type="ECO:0000313" key="16">
    <source>
        <dbReference type="EMBL" id="KKA22610.1"/>
    </source>
</evidence>
<comment type="catalytic activity">
    <reaction evidence="10 11">
        <text>N-terminal glycyl-[protein] + tetradecanoyl-CoA = N-tetradecanoylglycyl-[protein] + CoA + H(+)</text>
        <dbReference type="Rhea" id="RHEA:15521"/>
        <dbReference type="Rhea" id="RHEA-COMP:12666"/>
        <dbReference type="Rhea" id="RHEA-COMP:12667"/>
        <dbReference type="ChEBI" id="CHEBI:15378"/>
        <dbReference type="ChEBI" id="CHEBI:57287"/>
        <dbReference type="ChEBI" id="CHEBI:57385"/>
        <dbReference type="ChEBI" id="CHEBI:64723"/>
        <dbReference type="ChEBI" id="CHEBI:133050"/>
        <dbReference type="EC" id="2.3.1.97"/>
    </reaction>
</comment>
<evidence type="ECO:0000256" key="6">
    <source>
        <dbReference type="ARBA" id="ARBA00022240"/>
    </source>
</evidence>
<dbReference type="PANTHER" id="PTHR11377">
    <property type="entry name" value="N-MYRISTOYL TRANSFERASE"/>
    <property type="match status" value="1"/>
</dbReference>
<dbReference type="GO" id="GO:0005829">
    <property type="term" value="C:cytosol"/>
    <property type="evidence" value="ECO:0007669"/>
    <property type="project" value="EnsemblFungi"/>
</dbReference>
<dbReference type="Proteomes" id="UP000053958">
    <property type="component" value="Unassembled WGS sequence"/>
</dbReference>
<dbReference type="PROSITE" id="PS00975">
    <property type="entry name" value="NMT_1"/>
    <property type="match status" value="1"/>
</dbReference>
<dbReference type="FunFam" id="3.40.630.30:FF:000042">
    <property type="entry name" value="Glycylpeptide N-tetradecanoyltransferase"/>
    <property type="match status" value="1"/>
</dbReference>
<accession>A0A0F4YWX6</accession>
<protein>
    <recommendedName>
        <fullName evidence="6 11">Glycylpeptide N-tetradecanoyltransferase</fullName>
        <ecNumber evidence="5 11">2.3.1.97</ecNumber>
    </recommendedName>
</protein>
<evidence type="ECO:0000259" key="14">
    <source>
        <dbReference type="Pfam" id="PF01233"/>
    </source>
</evidence>
<evidence type="ECO:0000256" key="2">
    <source>
        <dbReference type="ARBA" id="ARBA00004496"/>
    </source>
</evidence>
<dbReference type="PANTHER" id="PTHR11377:SF5">
    <property type="entry name" value="GLYCYLPEPTIDE N-TETRADECANOYLTRANSFERASE"/>
    <property type="match status" value="1"/>
</dbReference>
<proteinExistence type="inferred from homology"/>
<feature type="region of interest" description="Disordered" evidence="13">
    <location>
        <begin position="1"/>
        <end position="83"/>
    </location>
</feature>
<dbReference type="Pfam" id="PF02799">
    <property type="entry name" value="NMT_C"/>
    <property type="match status" value="1"/>
</dbReference>
<organism evidence="16 17">
    <name type="scientific">Rasamsonia emersonii (strain ATCC 16479 / CBS 393.64 / IMI 116815)</name>
    <dbReference type="NCBI Taxonomy" id="1408163"/>
    <lineage>
        <taxon>Eukaryota</taxon>
        <taxon>Fungi</taxon>
        <taxon>Dikarya</taxon>
        <taxon>Ascomycota</taxon>
        <taxon>Pezizomycotina</taxon>
        <taxon>Eurotiomycetes</taxon>
        <taxon>Eurotiomycetidae</taxon>
        <taxon>Eurotiales</taxon>
        <taxon>Trichocomaceae</taxon>
        <taxon>Rasamsonia</taxon>
    </lineage>
</organism>
<evidence type="ECO:0000256" key="10">
    <source>
        <dbReference type="ARBA" id="ARBA00048276"/>
    </source>
</evidence>
<evidence type="ECO:0000256" key="1">
    <source>
        <dbReference type="ARBA" id="ARBA00003900"/>
    </source>
</evidence>
<comment type="subcellular location">
    <subcellularLocation>
        <location evidence="2">Cytoplasm</location>
    </subcellularLocation>
</comment>
<sequence>MSESKEINGKASGDANETGNVEAVETVKTAAANAENDATSATQPTTEPSASADSEKEKQAGKKSKDGAEQGSSEGKSDRKLTPNMIDSLLRLNPALAGELAGMEKDKAAETLAKMNIADLLTGLSIGKKNQKDMASYKFWQTQPVPRFDDKPDLQEGPIKIINPDEVQKEPYPLLDGFEWVTLDLTDEKELSELYDLLSNHYVEDDNAMFRFNYSRSFLKWALTSPGWQKEWHVGVRASKSRKLVASICGVPSEIRVRGQRMKVTEINFLCVHKKLRSKRLAPVLIKEITRRCYLKGIYQAIYTVGVVLPTPVTSCRYYHRPLDWLKLYEVGFSPLPAGSTKARQITKNHLPSNTATPGLRPMQEKDIDAVYDLLERYLRRFDINPAFTREEIDHWLLPKESNGEQVVWSYVVEDQQTQKITDFVSFYSLESSVIQNPKHKEVRAAYLYYYASETAFSEKEKGLKERLLMLINDALILAKKAHFDVFNALTLHDNPLFLEQLKFGAGDGQLHYYLFNYRTAPVPGGVNEKNLPDERKRGGMGVVLL</sequence>
<evidence type="ECO:0000313" key="17">
    <source>
        <dbReference type="Proteomes" id="UP000053958"/>
    </source>
</evidence>
<dbReference type="OrthoDB" id="60315at2759"/>
<feature type="compositionally biased region" description="Low complexity" evidence="13">
    <location>
        <begin position="20"/>
        <end position="42"/>
    </location>
</feature>
<dbReference type="InterPro" id="IPR022677">
    <property type="entry name" value="NMT_C"/>
</dbReference>
<dbReference type="Pfam" id="PF01233">
    <property type="entry name" value="NMT"/>
    <property type="match status" value="1"/>
</dbReference>
<evidence type="ECO:0000256" key="9">
    <source>
        <dbReference type="ARBA" id="ARBA00023315"/>
    </source>
</evidence>
<dbReference type="InterPro" id="IPR016181">
    <property type="entry name" value="Acyl_CoA_acyltransferase"/>
</dbReference>
<feature type="compositionally biased region" description="Basic and acidic residues" evidence="13">
    <location>
        <begin position="53"/>
        <end position="68"/>
    </location>
</feature>
<keyword evidence="17" id="KW-1185">Reference proteome</keyword>
<evidence type="ECO:0000256" key="13">
    <source>
        <dbReference type="SAM" id="MobiDB-lite"/>
    </source>
</evidence>
<dbReference type="EC" id="2.3.1.97" evidence="5 11"/>
<dbReference type="InterPro" id="IPR022678">
    <property type="entry name" value="NMT_CS"/>
</dbReference>
<dbReference type="GeneID" id="25315697"/>
<evidence type="ECO:0000256" key="4">
    <source>
        <dbReference type="ARBA" id="ARBA00011245"/>
    </source>
</evidence>
<keyword evidence="8 11" id="KW-0808">Transferase</keyword>
<gene>
    <name evidence="16" type="ORF">T310_3347</name>
</gene>
<dbReference type="InterPro" id="IPR000903">
    <property type="entry name" value="NMT"/>
</dbReference>
<evidence type="ECO:0000256" key="7">
    <source>
        <dbReference type="ARBA" id="ARBA00022490"/>
    </source>
</evidence>
<comment type="caution">
    <text evidence="16">The sequence shown here is derived from an EMBL/GenBank/DDBJ whole genome shotgun (WGS) entry which is preliminary data.</text>
</comment>
<dbReference type="InterPro" id="IPR022676">
    <property type="entry name" value="NMT_N"/>
</dbReference>
<comment type="similarity">
    <text evidence="3 12">Belongs to the NMT family.</text>
</comment>
<dbReference type="PROSITE" id="PS00976">
    <property type="entry name" value="NMT_2"/>
    <property type="match status" value="1"/>
</dbReference>
<evidence type="ECO:0000259" key="15">
    <source>
        <dbReference type="Pfam" id="PF02799"/>
    </source>
</evidence>
<name>A0A0F4YWX6_RASE3</name>
<dbReference type="FunFam" id="3.40.630.30:FF:000056">
    <property type="entry name" value="Glycylpeptide N-tetradecanoyltransferase"/>
    <property type="match status" value="1"/>
</dbReference>
<dbReference type="SUPFAM" id="SSF55729">
    <property type="entry name" value="Acyl-CoA N-acyltransferases (Nat)"/>
    <property type="match status" value="2"/>
</dbReference>
<dbReference type="Gene3D" id="3.40.630.30">
    <property type="match status" value="2"/>
</dbReference>
<reference evidence="16 17" key="1">
    <citation type="submission" date="2015-04" db="EMBL/GenBank/DDBJ databases">
        <authorList>
            <person name="Heijne W.H."/>
            <person name="Fedorova N.D."/>
            <person name="Nierman W.C."/>
            <person name="Vollebregt A.W."/>
            <person name="Zhao Z."/>
            <person name="Wu L."/>
            <person name="Kumar M."/>
            <person name="Stam H."/>
            <person name="van den Berg M.A."/>
            <person name="Pel H.J."/>
        </authorList>
    </citation>
    <scope>NUCLEOTIDE SEQUENCE [LARGE SCALE GENOMIC DNA]</scope>
    <source>
        <strain evidence="16 17">CBS 393.64</strain>
    </source>
</reference>
<dbReference type="RefSeq" id="XP_013329222.1">
    <property type="nucleotide sequence ID" value="XM_013473768.1"/>
</dbReference>
<feature type="domain" description="Glycylpeptide N-tetradecanoyltransferase C-terminal" evidence="15">
    <location>
        <begin position="330"/>
        <end position="544"/>
    </location>
</feature>
<evidence type="ECO:0000256" key="5">
    <source>
        <dbReference type="ARBA" id="ARBA00012923"/>
    </source>
</evidence>
<comment type="subunit">
    <text evidence="4">Monomer.</text>
</comment>
<dbReference type="AlphaFoldDB" id="A0A0F4YWX6"/>
<comment type="function">
    <text evidence="1 11">Adds a myristoyl group to the N-terminal glycine residue of certain cellular proteins.</text>
</comment>